<dbReference type="Proteomes" id="UP000196084">
    <property type="component" value="Unassembled WGS sequence"/>
</dbReference>
<name>A0A202EAU2_9EURY</name>
<dbReference type="RefSeq" id="WP_054864096.1">
    <property type="nucleotide sequence ID" value="NZ_MWPH01000001.1"/>
</dbReference>
<dbReference type="EMBL" id="MWPH01000001">
    <property type="protein sequence ID" value="OVE85347.1"/>
    <property type="molecule type" value="Genomic_DNA"/>
</dbReference>
<dbReference type="PANTHER" id="PTHR43132:SF2">
    <property type="entry name" value="ARSENICAL RESISTANCE OPERON REPRESSOR ARSR-RELATED"/>
    <property type="match status" value="1"/>
</dbReference>
<keyword evidence="1" id="KW-0805">Transcription regulation</keyword>
<keyword evidence="3" id="KW-0804">Transcription</keyword>
<keyword evidence="6" id="KW-1185">Reference proteome</keyword>
<dbReference type="InterPro" id="IPR011991">
    <property type="entry name" value="ArsR-like_HTH"/>
</dbReference>
<evidence type="ECO:0000313" key="5">
    <source>
        <dbReference type="EMBL" id="OVE85347.1"/>
    </source>
</evidence>
<evidence type="ECO:0000256" key="1">
    <source>
        <dbReference type="ARBA" id="ARBA00023015"/>
    </source>
</evidence>
<organism evidence="5 6">
    <name type="scientific">Natronolimnobius baerhuensis</name>
    <dbReference type="NCBI Taxonomy" id="253108"/>
    <lineage>
        <taxon>Archaea</taxon>
        <taxon>Methanobacteriati</taxon>
        <taxon>Methanobacteriota</taxon>
        <taxon>Stenosarchaea group</taxon>
        <taxon>Halobacteria</taxon>
        <taxon>Halobacteriales</taxon>
        <taxon>Natrialbaceae</taxon>
        <taxon>Natronolimnobius</taxon>
    </lineage>
</organism>
<proteinExistence type="predicted"/>
<sequence>MTNDTNMPDTLEDACQTLEQLYDGTDSDPIAGLEERRPADDAVGTQATVFGALANEHRVRLLEALRDGELCACELQVVLEAPQSTVATHLRTLREVGLVKTRKKGKWTYYRVADTAVFELLDIAAAVDVPTDA</sequence>
<dbReference type="NCBIfam" id="NF033788">
    <property type="entry name" value="HTH_metalloreg"/>
    <property type="match status" value="1"/>
</dbReference>
<dbReference type="PRINTS" id="PR00778">
    <property type="entry name" value="HTHARSR"/>
</dbReference>
<evidence type="ECO:0000313" key="6">
    <source>
        <dbReference type="Proteomes" id="UP000196084"/>
    </source>
</evidence>
<reference evidence="5 6" key="1">
    <citation type="submission" date="2017-02" db="EMBL/GenBank/DDBJ databases">
        <title>Natronthermophilus aegyptiacus gen. nov.,sp. nov., an aerobic, extremely halophilic alkalithermophilic archaeon isolated from the athalassohaline Wadi An Natrun, Egypt.</title>
        <authorList>
            <person name="Zhao B."/>
        </authorList>
    </citation>
    <scope>NUCLEOTIDE SEQUENCE [LARGE SCALE GENOMIC DNA]</scope>
    <source>
        <strain evidence="5 6">CGMCC 1.3597</strain>
    </source>
</reference>
<dbReference type="Gene3D" id="1.10.10.10">
    <property type="entry name" value="Winged helix-like DNA-binding domain superfamily/Winged helix DNA-binding domain"/>
    <property type="match status" value="1"/>
</dbReference>
<dbReference type="AlphaFoldDB" id="A0A202EAU2"/>
<evidence type="ECO:0000256" key="3">
    <source>
        <dbReference type="ARBA" id="ARBA00023163"/>
    </source>
</evidence>
<dbReference type="GO" id="GO:0003677">
    <property type="term" value="F:DNA binding"/>
    <property type="evidence" value="ECO:0007669"/>
    <property type="project" value="UniProtKB-KW"/>
</dbReference>
<dbReference type="InterPro" id="IPR036390">
    <property type="entry name" value="WH_DNA-bd_sf"/>
</dbReference>
<dbReference type="Pfam" id="PF01022">
    <property type="entry name" value="HTH_5"/>
    <property type="match status" value="1"/>
</dbReference>
<dbReference type="InterPro" id="IPR036388">
    <property type="entry name" value="WH-like_DNA-bd_sf"/>
</dbReference>
<dbReference type="OrthoDB" id="46231at2157"/>
<feature type="domain" description="HTH arsR-type" evidence="4">
    <location>
        <begin position="38"/>
        <end position="132"/>
    </location>
</feature>
<comment type="caution">
    <text evidence="5">The sequence shown here is derived from an EMBL/GenBank/DDBJ whole genome shotgun (WGS) entry which is preliminary data.</text>
</comment>
<dbReference type="InterPro" id="IPR001845">
    <property type="entry name" value="HTH_ArsR_DNA-bd_dom"/>
</dbReference>
<dbReference type="SUPFAM" id="SSF46785">
    <property type="entry name" value="Winged helix' DNA-binding domain"/>
    <property type="match status" value="1"/>
</dbReference>
<evidence type="ECO:0000259" key="4">
    <source>
        <dbReference type="PROSITE" id="PS50987"/>
    </source>
</evidence>
<keyword evidence="2" id="KW-0238">DNA-binding</keyword>
<protein>
    <submittedName>
        <fullName evidence="5">Transcriptional regulator</fullName>
    </submittedName>
</protein>
<dbReference type="PANTHER" id="PTHR43132">
    <property type="entry name" value="ARSENICAL RESISTANCE OPERON REPRESSOR ARSR-RELATED"/>
    <property type="match status" value="1"/>
</dbReference>
<dbReference type="SMART" id="SM00418">
    <property type="entry name" value="HTH_ARSR"/>
    <property type="match status" value="1"/>
</dbReference>
<dbReference type="GO" id="GO:0003700">
    <property type="term" value="F:DNA-binding transcription factor activity"/>
    <property type="evidence" value="ECO:0007669"/>
    <property type="project" value="InterPro"/>
</dbReference>
<accession>A0A202EAU2</accession>
<dbReference type="InterPro" id="IPR051011">
    <property type="entry name" value="Metal_resp_trans_reg"/>
</dbReference>
<dbReference type="PROSITE" id="PS50987">
    <property type="entry name" value="HTH_ARSR_2"/>
    <property type="match status" value="1"/>
</dbReference>
<dbReference type="CDD" id="cd00090">
    <property type="entry name" value="HTH_ARSR"/>
    <property type="match status" value="1"/>
</dbReference>
<evidence type="ECO:0000256" key="2">
    <source>
        <dbReference type="ARBA" id="ARBA00023125"/>
    </source>
</evidence>
<gene>
    <name evidence="5" type="ORF">B2G88_00520</name>
</gene>